<dbReference type="Pfam" id="PF01497">
    <property type="entry name" value="Peripla_BP_2"/>
    <property type="match status" value="1"/>
</dbReference>
<dbReference type="Proteomes" id="UP000215145">
    <property type="component" value="Unassembled WGS sequence"/>
</dbReference>
<comment type="similarity">
    <text evidence="1">Belongs to the bacterial solute-binding protein 8 family.</text>
</comment>
<dbReference type="PROSITE" id="PS51257">
    <property type="entry name" value="PROKAR_LIPOPROTEIN"/>
    <property type="match status" value="1"/>
</dbReference>
<dbReference type="PROSITE" id="PS50983">
    <property type="entry name" value="FE_B12_PBP"/>
    <property type="match status" value="1"/>
</dbReference>
<sequence>MFKMKWSLFFAVFMAVVLLLSACAANADNQTPGYSPSASPAPQKTKTAEYGNTATFLTFKDASDQEIILAKKPERIVVLNTEALALFYQLGGKPVGLATAAGTTLPKGAETAENVGEIQAVSLEKIIALKPDLVIGQSFFHGELRKSLAASGIPLALTQIDTYDKIVEAGKLFGGLLGKEQEALKALEETQQRIQSIVEKIPSETKSFAAITIMPMGVSIQQSGTLTLDVTSRLKLNNVADEMPAGKWPGSVPYSLEALIKADPDFIFLEVHGTEEDGKKKLEEDMKSNPAWSSLRAVKEGRLSFLPSDFVNNPGLSIDQPFAYLAKLVYPDVYKE</sequence>
<keyword evidence="5" id="KW-1185">Reference proteome</keyword>
<evidence type="ECO:0000313" key="4">
    <source>
        <dbReference type="EMBL" id="OXM16395.1"/>
    </source>
</evidence>
<dbReference type="SUPFAM" id="SSF53807">
    <property type="entry name" value="Helical backbone' metal receptor"/>
    <property type="match status" value="1"/>
</dbReference>
<accession>A0A229P3B6</accession>
<evidence type="ECO:0000313" key="5">
    <source>
        <dbReference type="Proteomes" id="UP000215145"/>
    </source>
</evidence>
<gene>
    <name evidence="4" type="ORF">CGZ75_06890</name>
</gene>
<dbReference type="Gene3D" id="3.40.50.1980">
    <property type="entry name" value="Nitrogenase molybdenum iron protein domain"/>
    <property type="match status" value="2"/>
</dbReference>
<organism evidence="4 5">
    <name type="scientific">Paenibacillus herberti</name>
    <dbReference type="NCBI Taxonomy" id="1619309"/>
    <lineage>
        <taxon>Bacteria</taxon>
        <taxon>Bacillati</taxon>
        <taxon>Bacillota</taxon>
        <taxon>Bacilli</taxon>
        <taxon>Bacillales</taxon>
        <taxon>Paenibacillaceae</taxon>
        <taxon>Paenibacillus</taxon>
    </lineage>
</organism>
<name>A0A229P3B6_9BACL</name>
<feature type="domain" description="Fe/B12 periplasmic-binding" evidence="3">
    <location>
        <begin position="75"/>
        <end position="333"/>
    </location>
</feature>
<dbReference type="InterPro" id="IPR002491">
    <property type="entry name" value="ABC_transptr_periplasmic_BD"/>
</dbReference>
<proteinExistence type="inferred from homology"/>
<keyword evidence="2" id="KW-0732">Signal</keyword>
<dbReference type="PANTHER" id="PTHR30535">
    <property type="entry name" value="VITAMIN B12-BINDING PROTEIN"/>
    <property type="match status" value="1"/>
</dbReference>
<evidence type="ECO:0000256" key="2">
    <source>
        <dbReference type="SAM" id="SignalP"/>
    </source>
</evidence>
<dbReference type="AlphaFoldDB" id="A0A229P3B6"/>
<dbReference type="EMBL" id="NMUQ01000001">
    <property type="protein sequence ID" value="OXM16395.1"/>
    <property type="molecule type" value="Genomic_DNA"/>
</dbReference>
<feature type="signal peptide" evidence="2">
    <location>
        <begin position="1"/>
        <end position="27"/>
    </location>
</feature>
<protein>
    <submittedName>
        <fullName evidence="4">ABC transporter substrate-binding protein</fullName>
    </submittedName>
</protein>
<comment type="caution">
    <text evidence="4">The sequence shown here is derived from an EMBL/GenBank/DDBJ whole genome shotgun (WGS) entry which is preliminary data.</text>
</comment>
<reference evidence="4 5" key="1">
    <citation type="submission" date="2017-07" db="EMBL/GenBank/DDBJ databases">
        <title>Paenibacillus herberti R33 genome sequencing and assembly.</title>
        <authorList>
            <person name="Su W."/>
        </authorList>
    </citation>
    <scope>NUCLEOTIDE SEQUENCE [LARGE SCALE GENOMIC DNA]</scope>
    <source>
        <strain evidence="4 5">R33</strain>
    </source>
</reference>
<evidence type="ECO:0000256" key="1">
    <source>
        <dbReference type="ARBA" id="ARBA00008814"/>
    </source>
</evidence>
<evidence type="ECO:0000259" key="3">
    <source>
        <dbReference type="PROSITE" id="PS50983"/>
    </source>
</evidence>
<dbReference type="GO" id="GO:0071281">
    <property type="term" value="P:cellular response to iron ion"/>
    <property type="evidence" value="ECO:0007669"/>
    <property type="project" value="TreeGrafter"/>
</dbReference>
<dbReference type="InterPro" id="IPR050902">
    <property type="entry name" value="ABC_Transporter_SBP"/>
</dbReference>
<dbReference type="OrthoDB" id="9816357at2"/>
<feature type="chain" id="PRO_5012511368" evidence="2">
    <location>
        <begin position="28"/>
        <end position="336"/>
    </location>
</feature>
<dbReference type="PANTHER" id="PTHR30535:SF34">
    <property type="entry name" value="MOLYBDATE-BINDING PROTEIN MOLA"/>
    <property type="match status" value="1"/>
</dbReference>